<dbReference type="Proteomes" id="UP000265663">
    <property type="component" value="Unassembled WGS sequence"/>
</dbReference>
<feature type="transmembrane region" description="Helical" evidence="2">
    <location>
        <begin position="541"/>
        <end position="569"/>
    </location>
</feature>
<dbReference type="OrthoDB" id="3540210at2759"/>
<dbReference type="Pfam" id="PF13380">
    <property type="entry name" value="CoA_binding_2"/>
    <property type="match status" value="1"/>
</dbReference>
<feature type="transmembrane region" description="Helical" evidence="2">
    <location>
        <begin position="111"/>
        <end position="132"/>
    </location>
</feature>
<feature type="region of interest" description="Disordered" evidence="1">
    <location>
        <begin position="506"/>
        <end position="531"/>
    </location>
</feature>
<evidence type="ECO:0000259" key="3">
    <source>
        <dbReference type="Pfam" id="PF13380"/>
    </source>
</evidence>
<keyword evidence="2" id="KW-0812">Transmembrane</keyword>
<dbReference type="EMBL" id="KE747840">
    <property type="protein sequence ID" value="RMZ73391.1"/>
    <property type="molecule type" value="Genomic_DNA"/>
</dbReference>
<dbReference type="InterPro" id="IPR036291">
    <property type="entry name" value="NAD(P)-bd_dom_sf"/>
</dbReference>
<dbReference type="InterPro" id="IPR003781">
    <property type="entry name" value="CoA-bd"/>
</dbReference>
<evidence type="ECO:0000256" key="1">
    <source>
        <dbReference type="SAM" id="MobiDB-lite"/>
    </source>
</evidence>
<evidence type="ECO:0000256" key="2">
    <source>
        <dbReference type="SAM" id="Phobius"/>
    </source>
</evidence>
<dbReference type="PANTHER" id="PTHR33303">
    <property type="entry name" value="CYTOPLASMIC PROTEIN-RELATED"/>
    <property type="match status" value="1"/>
</dbReference>
<protein>
    <submittedName>
        <fullName evidence="4">Cytochrome p450</fullName>
    </submittedName>
</protein>
<name>A0A3M7MFT9_9PLEO</name>
<feature type="domain" description="CoA-binding" evidence="3">
    <location>
        <begin position="737"/>
        <end position="843"/>
    </location>
</feature>
<feature type="transmembrane region" description="Helical" evidence="2">
    <location>
        <begin position="34"/>
        <end position="55"/>
    </location>
</feature>
<evidence type="ECO:0000313" key="5">
    <source>
        <dbReference type="Proteomes" id="UP000265663"/>
    </source>
</evidence>
<keyword evidence="5" id="KW-1185">Reference proteome</keyword>
<sequence>MASDPKSVFLGVWTDWSHGSVAGLTLTTTTQKGGLLVAFLALFVTFAGQCFWTILSFSIHQGLSRQAPQNATYHQRQAILRNAGGSGAALWKLLEMTWAWRRINRFSSIKLTLIPLILSLLSFCAFSAAGIFSSQVATSRGGEVLLVGDHCSTYNTTLLTDQNYGAFQSWVASTVRSSASYESSCYSGSGSGSAASCSIFARTTLPYTNTSGNPCPFPGGDKICQAPNQALRLDSGFLDSHRDLGFNSPPSQRFLYRSYQECAPINTAGYAKRNGSTTRYFFGNDSLNCIDQDGCSMKYNNDTADTYRRAEYRIRSNSLYDLPVKEDKVGSSWQPIPELNVPDADITVFWLEQHDISFFKPVKDPWFRAETAYNLSTPIGKRKVYQSEAPAQAVVCNQQYQFCNPNLPKNESCTPPQGVQRAPQTAMDTIFANSPDKDRYDWAMRAVTNGAGLREIAAILKEGALTASDYTSALGQFGLPDNQWEIELRHWYQMTLADLQRAVLEQTTGPSSPETASFSSPPDSAGARSVCKNQKMRSDSYMSFNVLGLILIFVIGGIIMIISAILPWAMTRVQRTKPFASLEWISNDTLQLQRLAHEAVGAGNWENTTDDYPRTQRGDLLAVLDITDPKHPKLQVPPKEQDSVMQVDTNEEQHQEFNDEQHVRQDAEQGVVAHLRQSARSSFLSIVGSPRVSREHSQRGSEISQRKKRNFFMPTTRAQKRDKDMEAALKTFFSSPRFAVAGASSDPTKYGHKIFAWYLTHSLPATPMNPRSPTVNILKRDHTTVPSPSALQDPPASDYSLSVITPPSVTKVLLKEAKEAGIAAVWLQPGSFDREVLEYARKNFKAAIGGDGGWGGEGWCVLVDGEEGLRLAGREWSKL</sequence>
<reference evidence="4 5" key="1">
    <citation type="journal article" date="2014" name="PLoS ONE">
        <title>De novo Genome Assembly of the Fungal Plant Pathogen Pyrenophora semeniperda.</title>
        <authorList>
            <person name="Soliai M.M."/>
            <person name="Meyer S.E."/>
            <person name="Udall J.A."/>
            <person name="Elzinga D.E."/>
            <person name="Hermansen R.A."/>
            <person name="Bodily P.M."/>
            <person name="Hart A.A."/>
            <person name="Coleman C.E."/>
        </authorList>
    </citation>
    <scope>NUCLEOTIDE SEQUENCE [LARGE SCALE GENOMIC DNA]</scope>
    <source>
        <strain evidence="4 5">CCB06</strain>
        <tissue evidence="4">Mycelium</tissue>
    </source>
</reference>
<feature type="compositionally biased region" description="Polar residues" evidence="1">
    <location>
        <begin position="506"/>
        <end position="522"/>
    </location>
</feature>
<dbReference type="SUPFAM" id="SSF51735">
    <property type="entry name" value="NAD(P)-binding Rossmann-fold domains"/>
    <property type="match status" value="1"/>
</dbReference>
<dbReference type="PANTHER" id="PTHR33303:SF2">
    <property type="entry name" value="COA-BINDING DOMAIN-CONTAINING PROTEIN"/>
    <property type="match status" value="1"/>
</dbReference>
<keyword evidence="2" id="KW-0472">Membrane</keyword>
<evidence type="ECO:0000313" key="4">
    <source>
        <dbReference type="EMBL" id="RMZ73391.1"/>
    </source>
</evidence>
<organism evidence="4 5">
    <name type="scientific">Pyrenophora seminiperda CCB06</name>
    <dbReference type="NCBI Taxonomy" id="1302712"/>
    <lineage>
        <taxon>Eukaryota</taxon>
        <taxon>Fungi</taxon>
        <taxon>Dikarya</taxon>
        <taxon>Ascomycota</taxon>
        <taxon>Pezizomycotina</taxon>
        <taxon>Dothideomycetes</taxon>
        <taxon>Pleosporomycetidae</taxon>
        <taxon>Pleosporales</taxon>
        <taxon>Pleosporineae</taxon>
        <taxon>Pleosporaceae</taxon>
        <taxon>Pyrenophora</taxon>
    </lineage>
</organism>
<keyword evidence="2" id="KW-1133">Transmembrane helix</keyword>
<proteinExistence type="predicted"/>
<gene>
    <name evidence="4" type="ORF">GMOD_00007898</name>
</gene>
<accession>A0A3M7MFT9</accession>
<dbReference type="Gene3D" id="3.40.50.720">
    <property type="entry name" value="NAD(P)-binding Rossmann-like Domain"/>
    <property type="match status" value="1"/>
</dbReference>
<dbReference type="AlphaFoldDB" id="A0A3M7MFT9"/>